<feature type="transmembrane region" description="Helical" evidence="8">
    <location>
        <begin position="114"/>
        <end position="134"/>
    </location>
</feature>
<reference evidence="9" key="1">
    <citation type="journal article" date="2014" name="Int. J. Syst. Evol. Microbiol.">
        <title>Complete genome sequence of Corynebacterium casei LMG S-19264T (=DSM 44701T), isolated from a smear-ripened cheese.</title>
        <authorList>
            <consortium name="US DOE Joint Genome Institute (JGI-PGF)"/>
            <person name="Walter F."/>
            <person name="Albersmeier A."/>
            <person name="Kalinowski J."/>
            <person name="Ruckert C."/>
        </authorList>
    </citation>
    <scope>NUCLEOTIDE SEQUENCE</scope>
    <source>
        <strain evidence="9">JCM 31311</strain>
    </source>
</reference>
<evidence type="ECO:0000313" key="9">
    <source>
        <dbReference type="EMBL" id="GGR24006.1"/>
    </source>
</evidence>
<evidence type="ECO:0000256" key="1">
    <source>
        <dbReference type="ARBA" id="ARBA00004651"/>
    </source>
</evidence>
<dbReference type="Pfam" id="PF01032">
    <property type="entry name" value="FecCD"/>
    <property type="match status" value="1"/>
</dbReference>
<dbReference type="GO" id="GO:0022857">
    <property type="term" value="F:transmembrane transporter activity"/>
    <property type="evidence" value="ECO:0007669"/>
    <property type="project" value="InterPro"/>
</dbReference>
<keyword evidence="10" id="KW-1185">Reference proteome</keyword>
<evidence type="ECO:0000313" key="10">
    <source>
        <dbReference type="Proteomes" id="UP000603865"/>
    </source>
</evidence>
<evidence type="ECO:0000256" key="4">
    <source>
        <dbReference type="ARBA" id="ARBA00022475"/>
    </source>
</evidence>
<keyword evidence="7 8" id="KW-0472">Membrane</keyword>
<dbReference type="CDD" id="cd06550">
    <property type="entry name" value="TM_ABC_iron-siderophores_like"/>
    <property type="match status" value="1"/>
</dbReference>
<name>A0A918CHG1_9DEIO</name>
<feature type="transmembrane region" description="Helical" evidence="8">
    <location>
        <begin position="146"/>
        <end position="165"/>
    </location>
</feature>
<evidence type="ECO:0000256" key="2">
    <source>
        <dbReference type="ARBA" id="ARBA00007935"/>
    </source>
</evidence>
<dbReference type="Gene3D" id="1.10.3470.10">
    <property type="entry name" value="ABC transporter involved in vitamin B12 uptake, BtuC"/>
    <property type="match status" value="1"/>
</dbReference>
<evidence type="ECO:0000256" key="7">
    <source>
        <dbReference type="ARBA" id="ARBA00023136"/>
    </source>
</evidence>
<organism evidence="9 10">
    <name type="scientific">Deinococcus ruber</name>
    <dbReference type="NCBI Taxonomy" id="1848197"/>
    <lineage>
        <taxon>Bacteria</taxon>
        <taxon>Thermotogati</taxon>
        <taxon>Deinococcota</taxon>
        <taxon>Deinococci</taxon>
        <taxon>Deinococcales</taxon>
        <taxon>Deinococcaceae</taxon>
        <taxon>Deinococcus</taxon>
    </lineage>
</organism>
<dbReference type="PANTHER" id="PTHR30472">
    <property type="entry name" value="FERRIC ENTEROBACTIN TRANSPORT SYSTEM PERMEASE PROTEIN"/>
    <property type="match status" value="1"/>
</dbReference>
<evidence type="ECO:0000256" key="3">
    <source>
        <dbReference type="ARBA" id="ARBA00022448"/>
    </source>
</evidence>
<dbReference type="RefSeq" id="WP_189092243.1">
    <property type="nucleotide sequence ID" value="NZ_BMQL01000032.1"/>
</dbReference>
<dbReference type="PANTHER" id="PTHR30472:SF37">
    <property type="entry name" value="FE(3+) DICITRATE TRANSPORT SYSTEM PERMEASE PROTEIN FECD-RELATED"/>
    <property type="match status" value="1"/>
</dbReference>
<dbReference type="InterPro" id="IPR037294">
    <property type="entry name" value="ABC_BtuC-like"/>
</dbReference>
<sequence length="331" mass="34155">MTWPRALWLPLGLSAVLAVLAFLALCLGAVPTPPAKLWAAWQGHDDLTRQLVTQLRVPRVLVALLGGAMFAVSGTIMQAVVRNPLASPDLVGVGAGAGLAVTVLLLAVPNAPAWSVPWGAFLGAWLAFLLVSVLARDGSRLPPVRLALLGVAVTASLGAVQQLLLVRAPDGLGAALGFLSGTVYAADYERLARLWPWAALLLPAAFVAARTLDLLALGEDAATSLGLRVPLARALTLSVAVGLAAAAVSACGILGFVGLLAPHLARLLIGAEHRHQLLLTALLGALLVLVADTLGRILLPPLEVPAGLITTLLGAPYFLFLLRRSAARTTA</sequence>
<feature type="transmembrane region" description="Helical" evidence="8">
    <location>
        <begin position="277"/>
        <end position="298"/>
    </location>
</feature>
<feature type="transmembrane region" description="Helical" evidence="8">
    <location>
        <begin position="304"/>
        <end position="322"/>
    </location>
</feature>
<keyword evidence="6 8" id="KW-1133">Transmembrane helix</keyword>
<dbReference type="FunFam" id="1.10.3470.10:FF:000001">
    <property type="entry name" value="Vitamin B12 ABC transporter permease BtuC"/>
    <property type="match status" value="1"/>
</dbReference>
<feature type="transmembrane region" description="Helical" evidence="8">
    <location>
        <begin position="90"/>
        <end position="108"/>
    </location>
</feature>
<comment type="caution">
    <text evidence="9">The sequence shown here is derived from an EMBL/GenBank/DDBJ whole genome shotgun (WGS) entry which is preliminary data.</text>
</comment>
<dbReference type="InterPro" id="IPR000522">
    <property type="entry name" value="ABC_transptr_permease_BtuC"/>
</dbReference>
<proteinExistence type="inferred from homology"/>
<dbReference type="GO" id="GO:0005886">
    <property type="term" value="C:plasma membrane"/>
    <property type="evidence" value="ECO:0007669"/>
    <property type="project" value="UniProtKB-SubCell"/>
</dbReference>
<dbReference type="Proteomes" id="UP000603865">
    <property type="component" value="Unassembled WGS sequence"/>
</dbReference>
<comment type="subcellular location">
    <subcellularLocation>
        <location evidence="1">Cell membrane</location>
        <topology evidence="1">Multi-pass membrane protein</topology>
    </subcellularLocation>
</comment>
<dbReference type="AlphaFoldDB" id="A0A918CHG1"/>
<feature type="transmembrane region" description="Helical" evidence="8">
    <location>
        <begin position="60"/>
        <end position="81"/>
    </location>
</feature>
<comment type="similarity">
    <text evidence="2">Belongs to the binding-protein-dependent transport system permease family. FecCD subfamily.</text>
</comment>
<dbReference type="GO" id="GO:0033214">
    <property type="term" value="P:siderophore-iron import into cell"/>
    <property type="evidence" value="ECO:0007669"/>
    <property type="project" value="TreeGrafter"/>
</dbReference>
<dbReference type="EMBL" id="BMQL01000032">
    <property type="protein sequence ID" value="GGR24006.1"/>
    <property type="molecule type" value="Genomic_DNA"/>
</dbReference>
<reference evidence="9" key="2">
    <citation type="submission" date="2020-09" db="EMBL/GenBank/DDBJ databases">
        <authorList>
            <person name="Sun Q."/>
            <person name="Ohkuma M."/>
        </authorList>
    </citation>
    <scope>NUCLEOTIDE SEQUENCE</scope>
    <source>
        <strain evidence="9">JCM 31311</strain>
    </source>
</reference>
<evidence type="ECO:0000256" key="8">
    <source>
        <dbReference type="SAM" id="Phobius"/>
    </source>
</evidence>
<keyword evidence="4" id="KW-1003">Cell membrane</keyword>
<evidence type="ECO:0000256" key="5">
    <source>
        <dbReference type="ARBA" id="ARBA00022692"/>
    </source>
</evidence>
<gene>
    <name evidence="9" type="ORF">GCM10008957_39760</name>
</gene>
<evidence type="ECO:0000256" key="6">
    <source>
        <dbReference type="ARBA" id="ARBA00022989"/>
    </source>
</evidence>
<protein>
    <submittedName>
        <fullName evidence="9">Iron ABC transporter permease</fullName>
    </submittedName>
</protein>
<feature type="transmembrane region" description="Helical" evidence="8">
    <location>
        <begin position="237"/>
        <end position="265"/>
    </location>
</feature>
<keyword evidence="5 8" id="KW-0812">Transmembrane</keyword>
<accession>A0A918CHG1</accession>
<dbReference type="SUPFAM" id="SSF81345">
    <property type="entry name" value="ABC transporter involved in vitamin B12 uptake, BtuC"/>
    <property type="match status" value="1"/>
</dbReference>
<keyword evidence="3" id="KW-0813">Transport</keyword>